<feature type="domain" description="NADP-dependent oxidoreductase" evidence="4">
    <location>
        <begin position="20"/>
        <end position="187"/>
    </location>
</feature>
<dbReference type="Proteomes" id="UP000186601">
    <property type="component" value="Unassembled WGS sequence"/>
</dbReference>
<evidence type="ECO:0000313" key="6">
    <source>
        <dbReference type="Proteomes" id="UP000186601"/>
    </source>
</evidence>
<accession>A0A2R6RM35</accession>
<name>A0A2R6RM35_9APHY</name>
<dbReference type="GO" id="GO:0016652">
    <property type="term" value="F:oxidoreductase activity, acting on NAD(P)H as acceptor"/>
    <property type="evidence" value="ECO:0007669"/>
    <property type="project" value="InterPro"/>
</dbReference>
<dbReference type="PRINTS" id="PR00069">
    <property type="entry name" value="ALDKETRDTASE"/>
</dbReference>
<dbReference type="InterPro" id="IPR023210">
    <property type="entry name" value="NADP_OxRdtase_dom"/>
</dbReference>
<dbReference type="EMBL" id="MLYV02000221">
    <property type="protein sequence ID" value="PSS31090.1"/>
    <property type="molecule type" value="Genomic_DNA"/>
</dbReference>
<reference evidence="5 6" key="1">
    <citation type="submission" date="2018-02" db="EMBL/GenBank/DDBJ databases">
        <title>Genome sequence of the basidiomycete white-rot fungus Phlebia centrifuga.</title>
        <authorList>
            <person name="Granchi Z."/>
            <person name="Peng M."/>
            <person name="de Vries R.P."/>
            <person name="Hilden K."/>
            <person name="Makela M.R."/>
            <person name="Grigoriev I."/>
            <person name="Riley R."/>
        </authorList>
    </citation>
    <scope>NUCLEOTIDE SEQUENCE [LARGE SCALE GENOMIC DNA]</scope>
    <source>
        <strain evidence="5 6">FBCC195</strain>
    </source>
</reference>
<evidence type="ECO:0000313" key="5">
    <source>
        <dbReference type="EMBL" id="PSS31090.1"/>
    </source>
</evidence>
<dbReference type="Gene3D" id="3.20.20.100">
    <property type="entry name" value="NADP-dependent oxidoreductase domain"/>
    <property type="match status" value="1"/>
</dbReference>
<dbReference type="Pfam" id="PF00248">
    <property type="entry name" value="Aldo_ket_red"/>
    <property type="match status" value="1"/>
</dbReference>
<evidence type="ECO:0000256" key="3">
    <source>
        <dbReference type="PIRSR" id="PIRSR000097-3"/>
    </source>
</evidence>
<feature type="site" description="Lowers pKa of active site Tyr" evidence="3">
    <location>
        <position position="76"/>
    </location>
</feature>
<dbReference type="STRING" id="98765.A0A2R6RM35"/>
<protein>
    <recommendedName>
        <fullName evidence="4">NADP-dependent oxidoreductase domain-containing protein</fullName>
    </recommendedName>
</protein>
<feature type="binding site" evidence="2">
    <location>
        <position position="108"/>
    </location>
    <ligand>
        <name>substrate</name>
    </ligand>
</feature>
<dbReference type="CDD" id="cd19120">
    <property type="entry name" value="AKR_AKR3C2-3"/>
    <property type="match status" value="1"/>
</dbReference>
<proteinExistence type="predicted"/>
<dbReference type="PANTHER" id="PTHR11732">
    <property type="entry name" value="ALDO/KETO REDUCTASE"/>
    <property type="match status" value="1"/>
</dbReference>
<evidence type="ECO:0000256" key="1">
    <source>
        <dbReference type="PIRSR" id="PIRSR000097-1"/>
    </source>
</evidence>
<comment type="caution">
    <text evidence="5">The sequence shown here is derived from an EMBL/GenBank/DDBJ whole genome shotgun (WGS) entry which is preliminary data.</text>
</comment>
<dbReference type="OrthoDB" id="416253at2759"/>
<evidence type="ECO:0000259" key="4">
    <source>
        <dbReference type="Pfam" id="PF00248"/>
    </source>
</evidence>
<dbReference type="InterPro" id="IPR044494">
    <property type="entry name" value="AKR3C2/3"/>
</dbReference>
<dbReference type="InterPro" id="IPR018170">
    <property type="entry name" value="Aldo/ket_reductase_CS"/>
</dbReference>
<gene>
    <name evidence="5" type="ORF">PHLCEN_2v2422</name>
</gene>
<evidence type="ECO:0000256" key="2">
    <source>
        <dbReference type="PIRSR" id="PIRSR000097-2"/>
    </source>
</evidence>
<sequence>MAGLSVALNDGSHMPWLAFGSGTSLRDKDASKQISNAIKAGFVHIDCAQMYANEESVGNGIAQSGVPRSSLYLTTKLDKLAAGQTVRDALIASLARLKTDYVDLFLIHVPIVHEDIQATWTQMERCRLEGLTRSIGVSNFQTKHLEEILRVAVIPPAVNQIEFHPYVFKANKPLVKYMMDHNVVAASFGGLTPIARVKGGPLDSVLGRIAKRLSENRTATVTEGQVLQIWLRKKGIPCITTTSNANRMLEYLDVGRVPDITEEEEQEIDDVGSTVHHRFVTGPIGELKFYMANDRLSNALDTEL</sequence>
<dbReference type="InterPro" id="IPR020471">
    <property type="entry name" value="AKR"/>
</dbReference>
<dbReference type="PROSITE" id="PS00062">
    <property type="entry name" value="ALDOKETO_REDUCTASE_2"/>
    <property type="match status" value="1"/>
</dbReference>
<dbReference type="InterPro" id="IPR036812">
    <property type="entry name" value="NAD(P)_OxRdtase_dom_sf"/>
</dbReference>
<dbReference type="AlphaFoldDB" id="A0A2R6RM35"/>
<organism evidence="5 6">
    <name type="scientific">Hermanssonia centrifuga</name>
    <dbReference type="NCBI Taxonomy" id="98765"/>
    <lineage>
        <taxon>Eukaryota</taxon>
        <taxon>Fungi</taxon>
        <taxon>Dikarya</taxon>
        <taxon>Basidiomycota</taxon>
        <taxon>Agaricomycotina</taxon>
        <taxon>Agaricomycetes</taxon>
        <taxon>Polyporales</taxon>
        <taxon>Meruliaceae</taxon>
        <taxon>Hermanssonia</taxon>
    </lineage>
</organism>
<keyword evidence="6" id="KW-1185">Reference proteome</keyword>
<dbReference type="SUPFAM" id="SSF51430">
    <property type="entry name" value="NAD(P)-linked oxidoreductase"/>
    <property type="match status" value="1"/>
</dbReference>
<feature type="active site" description="Proton donor" evidence="1">
    <location>
        <position position="51"/>
    </location>
</feature>
<dbReference type="PIRSF" id="PIRSF000097">
    <property type="entry name" value="AKR"/>
    <property type="match status" value="1"/>
</dbReference>